<dbReference type="AlphaFoldDB" id="A0A6A6CXB6"/>
<sequence>MRFSVRPDYQDIFIKSLNGHELQGCETFVQSIERVTLRRLTMETSLSDNLDKCHAQDGSPLYSKLPKEIRDLIFEFATAQYEDLDHEYKTNAFHYRPGHRGPLKTSTALLRTCRRIWLEANVLPMQQSKKTFWLETHRGPPNQSRYDFASDWTSLNKKNYNTLHLFTQKHKADRLFTSADSIAAIMYELRPKVLRVTWRHTDWYRWEDPLPLELDERWIERTLSSQLMQGVQRFELELETLTKNRAQLEAIVDRISKLEGSPIRSESDKNLVMRMKVVDEPQVWEWTGPPNINDHIEEAHEGMEKLDYHVIILTWKAVRTTAPDGENSSQPAQGIDYWAHLQSRGLRRAPRPPRMITHTVRLHLLQGGWQRRQFPFGNYLVRKDEMDMAELTEQERRMQFLKAFADIEAKKFEERWKAEDSLLKFED</sequence>
<evidence type="ECO:0000313" key="2">
    <source>
        <dbReference type="EMBL" id="KAF2171761.1"/>
    </source>
</evidence>
<evidence type="ECO:0000256" key="1">
    <source>
        <dbReference type="SAM" id="Coils"/>
    </source>
</evidence>
<dbReference type="Proteomes" id="UP000799537">
    <property type="component" value="Unassembled WGS sequence"/>
</dbReference>
<name>A0A6A6CXB6_ZASCE</name>
<proteinExistence type="predicted"/>
<reference evidence="2" key="1">
    <citation type="journal article" date="2020" name="Stud. Mycol.">
        <title>101 Dothideomycetes genomes: a test case for predicting lifestyles and emergence of pathogens.</title>
        <authorList>
            <person name="Haridas S."/>
            <person name="Albert R."/>
            <person name="Binder M."/>
            <person name="Bloem J."/>
            <person name="Labutti K."/>
            <person name="Salamov A."/>
            <person name="Andreopoulos B."/>
            <person name="Baker S."/>
            <person name="Barry K."/>
            <person name="Bills G."/>
            <person name="Bluhm B."/>
            <person name="Cannon C."/>
            <person name="Castanera R."/>
            <person name="Culley D."/>
            <person name="Daum C."/>
            <person name="Ezra D."/>
            <person name="Gonzalez J."/>
            <person name="Henrissat B."/>
            <person name="Kuo A."/>
            <person name="Liang C."/>
            <person name="Lipzen A."/>
            <person name="Lutzoni F."/>
            <person name="Magnuson J."/>
            <person name="Mondo S."/>
            <person name="Nolan M."/>
            <person name="Ohm R."/>
            <person name="Pangilinan J."/>
            <person name="Park H.-J."/>
            <person name="Ramirez L."/>
            <person name="Alfaro M."/>
            <person name="Sun H."/>
            <person name="Tritt A."/>
            <person name="Yoshinaga Y."/>
            <person name="Zwiers L.-H."/>
            <person name="Turgeon B."/>
            <person name="Goodwin S."/>
            <person name="Spatafora J."/>
            <person name="Crous P."/>
            <person name="Grigoriev I."/>
        </authorList>
    </citation>
    <scope>NUCLEOTIDE SEQUENCE</scope>
    <source>
        <strain evidence="2">ATCC 36951</strain>
    </source>
</reference>
<feature type="coiled-coil region" evidence="1">
    <location>
        <begin position="231"/>
        <end position="258"/>
    </location>
</feature>
<keyword evidence="3" id="KW-1185">Reference proteome</keyword>
<dbReference type="OrthoDB" id="288942at2759"/>
<protein>
    <submittedName>
        <fullName evidence="2">Uncharacterized protein</fullName>
    </submittedName>
</protein>
<dbReference type="GeneID" id="54557582"/>
<organism evidence="2 3">
    <name type="scientific">Zasmidium cellare ATCC 36951</name>
    <dbReference type="NCBI Taxonomy" id="1080233"/>
    <lineage>
        <taxon>Eukaryota</taxon>
        <taxon>Fungi</taxon>
        <taxon>Dikarya</taxon>
        <taxon>Ascomycota</taxon>
        <taxon>Pezizomycotina</taxon>
        <taxon>Dothideomycetes</taxon>
        <taxon>Dothideomycetidae</taxon>
        <taxon>Mycosphaerellales</taxon>
        <taxon>Mycosphaerellaceae</taxon>
        <taxon>Zasmidium</taxon>
    </lineage>
</organism>
<evidence type="ECO:0000313" key="3">
    <source>
        <dbReference type="Proteomes" id="UP000799537"/>
    </source>
</evidence>
<dbReference type="EMBL" id="ML993582">
    <property type="protein sequence ID" value="KAF2171761.1"/>
    <property type="molecule type" value="Genomic_DNA"/>
</dbReference>
<gene>
    <name evidence="2" type="ORF">M409DRAFT_17995</name>
</gene>
<dbReference type="RefSeq" id="XP_033672650.1">
    <property type="nucleotide sequence ID" value="XM_033804310.1"/>
</dbReference>
<accession>A0A6A6CXB6</accession>
<keyword evidence="1" id="KW-0175">Coiled coil</keyword>